<gene>
    <name evidence="2" type="ORF">UFOVP405_8</name>
</gene>
<reference evidence="2" key="1">
    <citation type="submission" date="2020-04" db="EMBL/GenBank/DDBJ databases">
        <authorList>
            <person name="Chiriac C."/>
            <person name="Salcher M."/>
            <person name="Ghai R."/>
            <person name="Kavagutti S V."/>
        </authorList>
    </citation>
    <scope>NUCLEOTIDE SEQUENCE</scope>
</reference>
<proteinExistence type="predicted"/>
<dbReference type="CDD" id="cd11540">
    <property type="entry name" value="NTP-PPase_u3"/>
    <property type="match status" value="1"/>
</dbReference>
<evidence type="ECO:0000259" key="1">
    <source>
        <dbReference type="Pfam" id="PF03819"/>
    </source>
</evidence>
<sequence length="100" mass="11106">MTWNIVELDVIRWSEARGIIANSDSKTQLLKAFSEMGELADAITKRDRDGIIDGLGDVLVCLINVAAIEDLNLTTCLHHAYDQIKNRKGYLNASGVFVKE</sequence>
<protein>
    <submittedName>
        <fullName evidence="2">NTP-PPase_u3 domain containing protein</fullName>
    </submittedName>
</protein>
<dbReference type="EMBL" id="LR796378">
    <property type="protein sequence ID" value="CAB4140076.1"/>
    <property type="molecule type" value="Genomic_DNA"/>
</dbReference>
<evidence type="ECO:0000313" key="2">
    <source>
        <dbReference type="EMBL" id="CAB4140076.1"/>
    </source>
</evidence>
<dbReference type="SUPFAM" id="SSF101386">
    <property type="entry name" value="all-alpha NTP pyrophosphatases"/>
    <property type="match status" value="1"/>
</dbReference>
<name>A0A6J5M4P8_9CAUD</name>
<dbReference type="InterPro" id="IPR004518">
    <property type="entry name" value="MazG-like_dom"/>
</dbReference>
<organism evidence="2">
    <name type="scientific">uncultured Caudovirales phage</name>
    <dbReference type="NCBI Taxonomy" id="2100421"/>
    <lineage>
        <taxon>Viruses</taxon>
        <taxon>Duplodnaviria</taxon>
        <taxon>Heunggongvirae</taxon>
        <taxon>Uroviricota</taxon>
        <taxon>Caudoviricetes</taxon>
        <taxon>Peduoviridae</taxon>
        <taxon>Maltschvirus</taxon>
        <taxon>Maltschvirus maltsch</taxon>
    </lineage>
</organism>
<accession>A0A6J5M4P8</accession>
<dbReference type="Pfam" id="PF03819">
    <property type="entry name" value="MazG"/>
    <property type="match status" value="1"/>
</dbReference>
<feature type="domain" description="NTP pyrophosphohydrolase MazG-like" evidence="1">
    <location>
        <begin position="27"/>
        <end position="88"/>
    </location>
</feature>
<dbReference type="Gene3D" id="1.10.287.1080">
    <property type="entry name" value="MazG-like"/>
    <property type="match status" value="1"/>
</dbReference>